<dbReference type="Proteomes" id="UP000608662">
    <property type="component" value="Unassembled WGS sequence"/>
</dbReference>
<dbReference type="Gene3D" id="2.60.40.420">
    <property type="entry name" value="Cupredoxins - blue copper proteins"/>
    <property type="match status" value="1"/>
</dbReference>
<feature type="domain" description="Blue (type 1) copper" evidence="7">
    <location>
        <begin position="40"/>
        <end position="137"/>
    </location>
</feature>
<protein>
    <submittedName>
        <fullName evidence="8">Plastocyanin</fullName>
    </submittedName>
</protein>
<organism evidence="8 9">
    <name type="scientific">Halomicrobium mukohataei</name>
    <dbReference type="NCBI Taxonomy" id="57705"/>
    <lineage>
        <taxon>Archaea</taxon>
        <taxon>Methanobacteriati</taxon>
        <taxon>Methanobacteriota</taxon>
        <taxon>Stenosarchaea group</taxon>
        <taxon>Halobacteria</taxon>
        <taxon>Halobacteriales</taxon>
        <taxon>Haloarculaceae</taxon>
        <taxon>Halomicrobium</taxon>
    </lineage>
</organism>
<accession>A0A847UAM9</accession>
<proteinExistence type="predicted"/>
<dbReference type="InterPro" id="IPR008972">
    <property type="entry name" value="Cupredoxin"/>
</dbReference>
<evidence type="ECO:0000256" key="1">
    <source>
        <dbReference type="ARBA" id="ARBA00004370"/>
    </source>
</evidence>
<dbReference type="PANTHER" id="PTHR34192:SF10">
    <property type="entry name" value="PLASTOCYANIN MAJOR ISOFORM, CHLOROPLASTIC-RELATED"/>
    <property type="match status" value="1"/>
</dbReference>
<comment type="subcellular location">
    <subcellularLocation>
        <location evidence="1">Membrane</location>
    </subcellularLocation>
</comment>
<dbReference type="EMBL" id="WOYG01000001">
    <property type="protein sequence ID" value="NLV09297.1"/>
    <property type="molecule type" value="Genomic_DNA"/>
</dbReference>
<comment type="caution">
    <text evidence="8">The sequence shown here is derived from an EMBL/GenBank/DDBJ whole genome shotgun (WGS) entry which is preliminary data.</text>
</comment>
<dbReference type="Pfam" id="PF00127">
    <property type="entry name" value="Copper-bind"/>
    <property type="match status" value="1"/>
</dbReference>
<evidence type="ECO:0000259" key="7">
    <source>
        <dbReference type="Pfam" id="PF00127"/>
    </source>
</evidence>
<dbReference type="OrthoDB" id="186995at2157"/>
<dbReference type="InterPro" id="IPR000923">
    <property type="entry name" value="BlueCu_1"/>
</dbReference>
<name>A0A847UAM9_9EURY</name>
<keyword evidence="6" id="KW-0472">Membrane</keyword>
<dbReference type="PROSITE" id="PS00196">
    <property type="entry name" value="COPPER_BLUE"/>
    <property type="match status" value="1"/>
</dbReference>
<dbReference type="RefSeq" id="WP_170093182.1">
    <property type="nucleotide sequence ID" value="NZ_WOYG01000001.1"/>
</dbReference>
<evidence type="ECO:0000256" key="5">
    <source>
        <dbReference type="ARBA" id="ARBA00023008"/>
    </source>
</evidence>
<evidence type="ECO:0000313" key="8">
    <source>
        <dbReference type="EMBL" id="NLV09297.1"/>
    </source>
</evidence>
<evidence type="ECO:0000256" key="6">
    <source>
        <dbReference type="ARBA" id="ARBA00023136"/>
    </source>
</evidence>
<dbReference type="PROSITE" id="PS51257">
    <property type="entry name" value="PROKAR_LIPOPROTEIN"/>
    <property type="match status" value="1"/>
</dbReference>
<dbReference type="SUPFAM" id="SSF49503">
    <property type="entry name" value="Cupredoxins"/>
    <property type="match status" value="1"/>
</dbReference>
<dbReference type="AlphaFoldDB" id="A0A847UAM9"/>
<gene>
    <name evidence="8" type="ORF">GOC74_05050</name>
</gene>
<dbReference type="InterPro" id="IPR028871">
    <property type="entry name" value="BlueCu_1_BS"/>
</dbReference>
<keyword evidence="4" id="KW-0249">Electron transport</keyword>
<dbReference type="PANTHER" id="PTHR34192">
    <property type="entry name" value="PLASTOCYANIN MAJOR ISOFORM, CHLOROPLASTIC-RELATED"/>
    <property type="match status" value="1"/>
</dbReference>
<keyword evidence="3" id="KW-0479">Metal-binding</keyword>
<keyword evidence="5" id="KW-0186">Copper</keyword>
<evidence type="ECO:0000256" key="2">
    <source>
        <dbReference type="ARBA" id="ARBA00022448"/>
    </source>
</evidence>
<dbReference type="GO" id="GO:0005507">
    <property type="term" value="F:copper ion binding"/>
    <property type="evidence" value="ECO:0007669"/>
    <property type="project" value="InterPro"/>
</dbReference>
<reference evidence="8" key="1">
    <citation type="submission" date="2019-12" db="EMBL/GenBank/DDBJ databases">
        <title>Whole-genome sequence of Halomicrobium mukohataei pws1.</title>
        <authorList>
            <person name="Verma D.K."/>
            <person name="Gopal K."/>
            <person name="Prasad E.S."/>
        </authorList>
    </citation>
    <scope>NUCLEOTIDE SEQUENCE</scope>
    <source>
        <strain evidence="8">Pws1</strain>
    </source>
</reference>
<dbReference type="GO" id="GO:0009055">
    <property type="term" value="F:electron transfer activity"/>
    <property type="evidence" value="ECO:0007669"/>
    <property type="project" value="InterPro"/>
</dbReference>
<evidence type="ECO:0000313" key="9">
    <source>
        <dbReference type="Proteomes" id="UP000608662"/>
    </source>
</evidence>
<sequence>MRRRTFLRVTGVSATGALAGCASSGDSETATPGDDEVLVGPNGRYVFQPDPLTVTTGTTVTWRFQSPNHNVSCRPDGWDSASLPEGAEPFSSYEAGNSYETLQEGETFEHTFEVPGTYDYVCTPHVANGMVGTVIVEE</sequence>
<dbReference type="GO" id="GO:0016020">
    <property type="term" value="C:membrane"/>
    <property type="evidence" value="ECO:0007669"/>
    <property type="project" value="UniProtKB-SubCell"/>
</dbReference>
<evidence type="ECO:0000256" key="4">
    <source>
        <dbReference type="ARBA" id="ARBA00022982"/>
    </source>
</evidence>
<keyword evidence="2" id="KW-0813">Transport</keyword>
<evidence type="ECO:0000256" key="3">
    <source>
        <dbReference type="ARBA" id="ARBA00022723"/>
    </source>
</evidence>